<feature type="transmembrane region" description="Helical" evidence="6">
    <location>
        <begin position="286"/>
        <end position="314"/>
    </location>
</feature>
<feature type="transmembrane region" description="Helical" evidence="6">
    <location>
        <begin position="320"/>
        <end position="340"/>
    </location>
</feature>
<evidence type="ECO:0000256" key="6">
    <source>
        <dbReference type="SAM" id="Phobius"/>
    </source>
</evidence>
<dbReference type="RefSeq" id="WP_138728496.1">
    <property type="nucleotide sequence ID" value="NZ_SRMP02000023.1"/>
</dbReference>
<feature type="transmembrane region" description="Helical" evidence="6">
    <location>
        <begin position="111"/>
        <end position="132"/>
    </location>
</feature>
<organism evidence="7 8">
    <name type="scientific">Pedobacter helvus</name>
    <dbReference type="NCBI Taxonomy" id="2563444"/>
    <lineage>
        <taxon>Bacteria</taxon>
        <taxon>Pseudomonadati</taxon>
        <taxon>Bacteroidota</taxon>
        <taxon>Sphingobacteriia</taxon>
        <taxon>Sphingobacteriales</taxon>
        <taxon>Sphingobacteriaceae</taxon>
        <taxon>Pedobacter</taxon>
    </lineage>
</organism>
<keyword evidence="4 6" id="KW-1133">Transmembrane helix</keyword>
<dbReference type="Proteomes" id="UP001517367">
    <property type="component" value="Unassembled WGS sequence"/>
</dbReference>
<evidence type="ECO:0000256" key="1">
    <source>
        <dbReference type="ARBA" id="ARBA00004651"/>
    </source>
</evidence>
<evidence type="ECO:0000256" key="5">
    <source>
        <dbReference type="ARBA" id="ARBA00023136"/>
    </source>
</evidence>
<comment type="caution">
    <text evidence="7">The sequence shown here is derived from an EMBL/GenBank/DDBJ whole genome shotgun (WGS) entry which is preliminary data.</text>
</comment>
<keyword evidence="3 6" id="KW-0812">Transmembrane</keyword>
<feature type="transmembrane region" description="Helical" evidence="6">
    <location>
        <begin position="173"/>
        <end position="191"/>
    </location>
</feature>
<reference evidence="7 8" key="1">
    <citation type="submission" date="2024-12" db="EMBL/GenBank/DDBJ databases">
        <authorList>
            <person name="Hu S."/>
        </authorList>
    </citation>
    <scope>NUCLEOTIDE SEQUENCE [LARGE SCALE GENOMIC DNA]</scope>
    <source>
        <strain evidence="7 8">P-25</strain>
    </source>
</reference>
<feature type="transmembrane region" description="Helical" evidence="6">
    <location>
        <begin position="79"/>
        <end position="99"/>
    </location>
</feature>
<dbReference type="EMBL" id="SRMP02000023">
    <property type="protein sequence ID" value="MFN0292450.1"/>
    <property type="molecule type" value="Genomic_DNA"/>
</dbReference>
<feature type="transmembrane region" description="Helical" evidence="6">
    <location>
        <begin position="377"/>
        <end position="395"/>
    </location>
</feature>
<dbReference type="PANTHER" id="PTHR30250:SF11">
    <property type="entry name" value="O-ANTIGEN TRANSPORTER-RELATED"/>
    <property type="match status" value="1"/>
</dbReference>
<keyword evidence="5 6" id="KW-0472">Membrane</keyword>
<feature type="transmembrane region" description="Helical" evidence="6">
    <location>
        <begin position="241"/>
        <end position="265"/>
    </location>
</feature>
<protein>
    <submittedName>
        <fullName evidence="7">Lipopolysaccharide biosynthesis protein</fullName>
    </submittedName>
</protein>
<accession>A0ABW9JKR0</accession>
<name>A0ABW9JKR0_9SPHI</name>
<evidence type="ECO:0000256" key="2">
    <source>
        <dbReference type="ARBA" id="ARBA00022475"/>
    </source>
</evidence>
<feature type="transmembrane region" description="Helical" evidence="6">
    <location>
        <begin position="144"/>
        <end position="161"/>
    </location>
</feature>
<feature type="transmembrane region" description="Helical" evidence="6">
    <location>
        <begin position="38"/>
        <end position="58"/>
    </location>
</feature>
<comment type="subcellular location">
    <subcellularLocation>
        <location evidence="1">Cell membrane</location>
        <topology evidence="1">Multi-pass membrane protein</topology>
    </subcellularLocation>
</comment>
<evidence type="ECO:0000313" key="7">
    <source>
        <dbReference type="EMBL" id="MFN0292450.1"/>
    </source>
</evidence>
<evidence type="ECO:0000256" key="3">
    <source>
        <dbReference type="ARBA" id="ARBA00022692"/>
    </source>
</evidence>
<evidence type="ECO:0000313" key="8">
    <source>
        <dbReference type="Proteomes" id="UP001517367"/>
    </source>
</evidence>
<dbReference type="InterPro" id="IPR050833">
    <property type="entry name" value="Poly_Biosynth_Transport"/>
</dbReference>
<keyword evidence="8" id="KW-1185">Reference proteome</keyword>
<dbReference type="PANTHER" id="PTHR30250">
    <property type="entry name" value="PST FAMILY PREDICTED COLANIC ACID TRANSPORTER"/>
    <property type="match status" value="1"/>
</dbReference>
<proteinExistence type="predicted"/>
<evidence type="ECO:0000256" key="4">
    <source>
        <dbReference type="ARBA" id="ARBA00022989"/>
    </source>
</evidence>
<keyword evidence="2" id="KW-1003">Cell membrane</keyword>
<sequence>MKAIRKIIATPTLLALTDQAVCSGTNFLLILFLAQRLSISHFGIYASVLLIVYLIMSVNNAIVIQPFQVFISKIESPKGYLTALLIGEILFLTALAILLRSIMWLLPASLFLFQDYFALAVFTGGFIINDFFRKILLGIAETKIAIAVDILFLLLLAFMALKKQWDLNEILYGIGWANLIALTPALSYFAKNCQKPTHWKTYWQKHVAEGKWLLSTAVLQWCSSNFFVLVSGIYIGVQALGVLRLVQSFFGIINVGLQVVENYFLPKIARMYNEDRILAKKQLRAMSVNGAWIMGILLLLLFMFSSPIIIAIGGAQYQEYGYVVKIMSVLYFFIFLGYPVRIAIRIQLLNRIFFLGYGFSFLTSVLTFHFLLKFWGLSGAISGLVINQLTMILYWQYQLGKKQFQLWK</sequence>
<feature type="transmembrane region" description="Helical" evidence="6">
    <location>
        <begin position="352"/>
        <end position="371"/>
    </location>
</feature>
<gene>
    <name evidence="7" type="ORF">E5L68_013680</name>
</gene>
<feature type="transmembrane region" description="Helical" evidence="6">
    <location>
        <begin position="212"/>
        <end position="235"/>
    </location>
</feature>